<proteinExistence type="predicted"/>
<feature type="domain" description="Protein FecR C-terminal" evidence="3">
    <location>
        <begin position="266"/>
        <end position="332"/>
    </location>
</feature>
<evidence type="ECO:0000256" key="1">
    <source>
        <dbReference type="SAM" id="Phobius"/>
    </source>
</evidence>
<keyword evidence="1" id="KW-0812">Transmembrane</keyword>
<feature type="transmembrane region" description="Helical" evidence="1">
    <location>
        <begin position="95"/>
        <end position="114"/>
    </location>
</feature>
<gene>
    <name evidence="4" type="ORF">D3H65_28110</name>
</gene>
<dbReference type="PIRSF" id="PIRSF018266">
    <property type="entry name" value="FecR"/>
    <property type="match status" value="1"/>
</dbReference>
<evidence type="ECO:0000259" key="2">
    <source>
        <dbReference type="Pfam" id="PF04773"/>
    </source>
</evidence>
<evidence type="ECO:0000313" key="4">
    <source>
        <dbReference type="EMBL" id="AXY77611.1"/>
    </source>
</evidence>
<organism evidence="4 5">
    <name type="scientific">Paraflavitalea soli</name>
    <dbReference type="NCBI Taxonomy" id="2315862"/>
    <lineage>
        <taxon>Bacteria</taxon>
        <taxon>Pseudomonadati</taxon>
        <taxon>Bacteroidota</taxon>
        <taxon>Chitinophagia</taxon>
        <taxon>Chitinophagales</taxon>
        <taxon>Chitinophagaceae</taxon>
        <taxon>Paraflavitalea</taxon>
    </lineage>
</organism>
<sequence>MSSNPIRLKYLFKKYLDNTCSKQDLEEFWQLMSELSENDLVLQELQEQWQKEDNARPIGHDELDTVFERVQQKIGKYEAKAGYTTKVRPIGNRRMYITIAASLLLSIALGWWYFSNTATEKTKPSVLAKENPLRIISLPDGTIVTLNHDSHLDYPAAFGDSSREVSLTGEAYFDVAHDAAKPFLVHTGAFVTRVLGTAFNIRAYSKDSLVAITVERGKVQVQRQDNKQSLSILLPGDQLVIDKQAGTPHLAKADMKLVTQWKNNDLLFDNIRFEDAAAILGRHFNITFRFRNDDLRNCRFTVDFTGKSLEEIRYVLGQLTRSTWTSEGNEVIWLEGKGCKD</sequence>
<dbReference type="Pfam" id="PF04773">
    <property type="entry name" value="FecR"/>
    <property type="match status" value="1"/>
</dbReference>
<dbReference type="Pfam" id="PF16344">
    <property type="entry name" value="FecR_C"/>
    <property type="match status" value="1"/>
</dbReference>
<protein>
    <submittedName>
        <fullName evidence="4">DUF4974 domain-containing protein</fullName>
    </submittedName>
</protein>
<dbReference type="InterPro" id="IPR006860">
    <property type="entry name" value="FecR"/>
</dbReference>
<dbReference type="PANTHER" id="PTHR30273:SF2">
    <property type="entry name" value="PROTEIN FECR"/>
    <property type="match status" value="1"/>
</dbReference>
<keyword evidence="1" id="KW-1133">Transmembrane helix</keyword>
<dbReference type="PANTHER" id="PTHR30273">
    <property type="entry name" value="PERIPLASMIC SIGNAL SENSOR AND SIGMA FACTOR ACTIVATOR FECR-RELATED"/>
    <property type="match status" value="1"/>
</dbReference>
<reference evidence="4 5" key="1">
    <citation type="submission" date="2018-09" db="EMBL/GenBank/DDBJ databases">
        <title>Genome sequencing of strain 6GH32-13.</title>
        <authorList>
            <person name="Weon H.-Y."/>
            <person name="Heo J."/>
            <person name="Kwon S.-W."/>
        </authorList>
    </citation>
    <scope>NUCLEOTIDE SEQUENCE [LARGE SCALE GENOMIC DNA]</scope>
    <source>
        <strain evidence="4 5">5GH32-13</strain>
    </source>
</reference>
<dbReference type="InterPro" id="IPR012373">
    <property type="entry name" value="Ferrdict_sens_TM"/>
</dbReference>
<dbReference type="Gene3D" id="2.60.120.1440">
    <property type="match status" value="1"/>
</dbReference>
<dbReference type="AlphaFoldDB" id="A0A3B7N6D6"/>
<dbReference type="KEGG" id="pseg:D3H65_28110"/>
<dbReference type="OrthoDB" id="697544at2"/>
<evidence type="ECO:0000259" key="3">
    <source>
        <dbReference type="Pfam" id="PF16344"/>
    </source>
</evidence>
<dbReference type="Proteomes" id="UP000263900">
    <property type="component" value="Chromosome"/>
</dbReference>
<evidence type="ECO:0000313" key="5">
    <source>
        <dbReference type="Proteomes" id="UP000263900"/>
    </source>
</evidence>
<feature type="domain" description="FecR protein" evidence="2">
    <location>
        <begin position="135"/>
        <end position="220"/>
    </location>
</feature>
<dbReference type="EMBL" id="CP032157">
    <property type="protein sequence ID" value="AXY77611.1"/>
    <property type="molecule type" value="Genomic_DNA"/>
</dbReference>
<dbReference type="GO" id="GO:0016989">
    <property type="term" value="F:sigma factor antagonist activity"/>
    <property type="evidence" value="ECO:0007669"/>
    <property type="project" value="TreeGrafter"/>
</dbReference>
<dbReference type="InterPro" id="IPR032508">
    <property type="entry name" value="FecR_C"/>
</dbReference>
<dbReference type="RefSeq" id="WP_119053484.1">
    <property type="nucleotide sequence ID" value="NZ_CP032157.1"/>
</dbReference>
<keyword evidence="1" id="KW-0472">Membrane</keyword>
<accession>A0A3B7N6D6</accession>
<keyword evidence="5" id="KW-1185">Reference proteome</keyword>
<dbReference type="Gene3D" id="3.55.50.30">
    <property type="match status" value="1"/>
</dbReference>
<name>A0A3B7N6D6_9BACT</name>